<comment type="caution">
    <text evidence="3">The sequence shown here is derived from an EMBL/GenBank/DDBJ whole genome shotgun (WGS) entry which is preliminary data.</text>
</comment>
<organism evidence="3 4">
    <name type="scientific">Eggerthia catenaformis OT 569 = DSM 20559</name>
    <dbReference type="NCBI Taxonomy" id="999415"/>
    <lineage>
        <taxon>Bacteria</taxon>
        <taxon>Bacillati</taxon>
        <taxon>Bacillota</taxon>
        <taxon>Erysipelotrichia</taxon>
        <taxon>Erysipelotrichales</taxon>
        <taxon>Coprobacillaceae</taxon>
        <taxon>Eggerthia</taxon>
    </lineage>
</organism>
<dbReference type="RefSeq" id="WP_004802876.1">
    <property type="nucleotide sequence ID" value="NZ_KB446648.1"/>
</dbReference>
<evidence type="ECO:0000313" key="4">
    <source>
        <dbReference type="Proteomes" id="UP000011758"/>
    </source>
</evidence>
<evidence type="ECO:0000259" key="2">
    <source>
        <dbReference type="SMART" id="SM00635"/>
    </source>
</evidence>
<gene>
    <name evidence="3" type="ORF">HMPREF9943_01085</name>
</gene>
<dbReference type="EMBL" id="AGEJ01000018">
    <property type="protein sequence ID" value="EMD16531.1"/>
    <property type="molecule type" value="Genomic_DNA"/>
</dbReference>
<keyword evidence="1" id="KW-0732">Signal</keyword>
<dbReference type="eggNOG" id="COG5492">
    <property type="taxonomic scope" value="Bacteria"/>
</dbReference>
<feature type="domain" description="BIG2" evidence="2">
    <location>
        <begin position="327"/>
        <end position="400"/>
    </location>
</feature>
<dbReference type="AlphaFoldDB" id="M2Q2R8"/>
<reference evidence="3 4" key="1">
    <citation type="submission" date="2013-02" db="EMBL/GenBank/DDBJ databases">
        <title>The Genome Sequence of Lactobacillus catenaformis F0143.</title>
        <authorList>
            <consortium name="The Broad Institute Genome Sequencing Platform"/>
            <person name="Earl A."/>
            <person name="Ward D."/>
            <person name="Feldgarden M."/>
            <person name="Gevers D."/>
            <person name="Izard J."/>
            <person name="Blanton J.M."/>
            <person name="Mathney J."/>
            <person name="Dewhirst F.E."/>
            <person name="Young S.K."/>
            <person name="Zeng Q."/>
            <person name="Gargeya S."/>
            <person name="Fitzgerald M."/>
            <person name="Haas B."/>
            <person name="Abouelleil A."/>
            <person name="Alvarado L."/>
            <person name="Arachchi H.M."/>
            <person name="Berlin A."/>
            <person name="Chapman S.B."/>
            <person name="Gearin G."/>
            <person name="Goldberg J."/>
            <person name="Griggs A."/>
            <person name="Gujja S."/>
            <person name="Hansen M."/>
            <person name="Heiman D."/>
            <person name="Howarth C."/>
            <person name="Larimer J."/>
            <person name="Lui A."/>
            <person name="MacDonald P.J.P."/>
            <person name="McCowen C."/>
            <person name="Montmayeur A."/>
            <person name="Murphy C."/>
            <person name="Neiman D."/>
            <person name="Pearson M."/>
            <person name="Priest M."/>
            <person name="Roberts A."/>
            <person name="Saif S."/>
            <person name="Shea T."/>
            <person name="Sisk P."/>
            <person name="Stolte C."/>
            <person name="Sykes S."/>
            <person name="Wortman J."/>
            <person name="Nusbaum C."/>
            <person name="Birren B."/>
        </authorList>
    </citation>
    <scope>NUCLEOTIDE SEQUENCE [LARGE SCALE GENOMIC DNA]</scope>
    <source>
        <strain evidence="3 4">OT 569</strain>
    </source>
</reference>
<keyword evidence="4" id="KW-1185">Reference proteome</keyword>
<feature type="domain" description="BIG2" evidence="2">
    <location>
        <begin position="251"/>
        <end position="325"/>
    </location>
</feature>
<feature type="domain" description="BIG2" evidence="2">
    <location>
        <begin position="474"/>
        <end position="550"/>
    </location>
</feature>
<feature type="chain" id="PRO_5039615842" description="BIG2 domain-containing protein" evidence="1">
    <location>
        <begin position="22"/>
        <end position="1088"/>
    </location>
</feature>
<dbReference type="SUPFAM" id="SSF49373">
    <property type="entry name" value="Invasin/intimin cell-adhesion fragments"/>
    <property type="match status" value="8"/>
</dbReference>
<proteinExistence type="predicted"/>
<dbReference type="Proteomes" id="UP000011758">
    <property type="component" value="Unassembled WGS sequence"/>
</dbReference>
<dbReference type="PANTHER" id="PTHR23019:SF0">
    <property type="entry name" value="NUCLEAR PORE MEMBRANE GLYCOPROTEIN 210"/>
    <property type="match status" value="1"/>
</dbReference>
<dbReference type="InterPro" id="IPR045197">
    <property type="entry name" value="NUP210-like"/>
</dbReference>
<dbReference type="InterPro" id="IPR003343">
    <property type="entry name" value="Big_2"/>
</dbReference>
<dbReference type="STRING" id="999415.HMPREF9943_01085"/>
<dbReference type="SMART" id="SM00635">
    <property type="entry name" value="BID_2"/>
    <property type="match status" value="7"/>
</dbReference>
<accession>M2Q2R8</accession>
<feature type="signal peptide" evidence="1">
    <location>
        <begin position="1"/>
        <end position="21"/>
    </location>
</feature>
<feature type="domain" description="BIG2" evidence="2">
    <location>
        <begin position="177"/>
        <end position="249"/>
    </location>
</feature>
<dbReference type="SUPFAM" id="SSF82171">
    <property type="entry name" value="DPP6 N-terminal domain-like"/>
    <property type="match status" value="1"/>
</dbReference>
<dbReference type="Gene3D" id="2.60.40.1080">
    <property type="match status" value="8"/>
</dbReference>
<sequence>MKKQLPLILMCLFFLSGCTLNKTNSDRMMVMDKNNLYALADTNGKKYTDYTYKDYQRVNEAGYIVTNTDNKQGFINDKGKNIIQAGMYSYLNGSYALITASSFRKQSFTFKETQVILKEENTKQLELNDQQQAAYSSSNTKAVTVDKDGKVTAVGKGTAIIKASREGYYTSCQITVEPLKPILNKTELNLYVNDESDLNISDKGNREVKWSVSDQNIVSVENGKVKALQKGSTDIIVSVGNDTLKCHVTVNEKKVSFNKKRLTLLTDDSETIVINNKREDANIKWSSSHNDVASVDQQGRITGLKPGTSTISASLMSQTLKCQVTVEKRVLSLSDQKLTLYKDDKKTLKINHIKANSQVTWSSSNNKVISVNQGTIEALQTGTAVITAVVDDQTLTCQVTVKEKKISLNKEDLLLMEKDTFSLSLQNSHDDIQWSSSHEKIASVDNKGVVTALSAGDTVISAKANHKIYKCYLSVKERTYGLSSYKMILTEDDQTNLSVKNRIEGINIQYESMNPDIVSIDNNGQMKALKKGTAYIKVTVENNVYRCKVKVKRKIMKLSSENLSIYTGEHASIKLENAGNREISWQSQNKTVADVKNGTINGVSSGKTVIIASIGDREYYCNVIVEDKKVVLSDTALTLTKGQTHQLKADNTYNKTVVYSSLDERVASVDEKGLIKANSSGKTEIQVTVGKKVYICYLTVKRDRNKIIHTRNNPVYRKGVIIYKNNGKVFKKAGDNVGIKLTSLPVIIEKGISYVYYDQDTVLYKGTDEVCDVLVSKDSKQVALVFADHIQAYYMDGRKYSELSIKTEGNYQMMTSNDRYIVLYDKENQNLVYFDLEKKKSISIEASITHASITDNHILLTNGDAHMIFDDYLHLVTVNSYYRDASLYIERNENVVYGPHYIVSKGKRIPLKDIQLYPDIAYLHAEVFPGYIKNKGFAYYNIEGKKAFDKIYLEADAFDENQRAIVLNKNKTYSLIDTHGEEIIKGDIGQIKYLGNQYYAVFDKSGIFKVYDKDGKQVLDNTFTDLNQNSMIKYHDKIYLTLNKNGRSYLYDMSSYKVIFDIEGTIELKDGYFRANLVNYTMNGEKIK</sequence>
<dbReference type="Pfam" id="PF02368">
    <property type="entry name" value="Big_2"/>
    <property type="match status" value="7"/>
</dbReference>
<evidence type="ECO:0000313" key="3">
    <source>
        <dbReference type="EMBL" id="EMD16531.1"/>
    </source>
</evidence>
<dbReference type="PANTHER" id="PTHR23019">
    <property type="entry name" value="NUCLEAR PORE MEMBRANE GLYCOPROTEIN GP210-RELATED"/>
    <property type="match status" value="1"/>
</dbReference>
<dbReference type="InterPro" id="IPR008964">
    <property type="entry name" value="Invasin/intimin_cell_adhesion"/>
</dbReference>
<dbReference type="BioCyc" id="ECAT999415-HMP:GTTI-1111-MONOMER"/>
<name>M2Q2R8_9FIRM</name>
<dbReference type="PROSITE" id="PS51257">
    <property type="entry name" value="PROKAR_LIPOPROTEIN"/>
    <property type="match status" value="1"/>
</dbReference>
<evidence type="ECO:0000256" key="1">
    <source>
        <dbReference type="SAM" id="SignalP"/>
    </source>
</evidence>
<protein>
    <recommendedName>
        <fullName evidence="2">BIG2 domain-containing protein</fullName>
    </recommendedName>
</protein>
<feature type="domain" description="BIG2" evidence="2">
    <location>
        <begin position="401"/>
        <end position="471"/>
    </location>
</feature>
<feature type="domain" description="BIG2" evidence="2">
    <location>
        <begin position="626"/>
        <end position="699"/>
    </location>
</feature>
<feature type="domain" description="BIG2" evidence="2">
    <location>
        <begin position="104"/>
        <end position="175"/>
    </location>
</feature>